<name>A0ABV6Y9K5_9HYPH</name>
<sequence>MAERAQQRRTIVKAMVAVMLIGGAVVFLAAGGHRLLDWQTLSDYRDAWQGWITENPLAGALSFVTIYVGVTALSIPGATALTLIGGSLFGLVQGTVLVSAASVLGATLAMLAARYLLRDFAEARLGPTMTKLNEGVERDGARYLFGLRLVPVIPFFLINLGMGLTRMRVWTFAWVSMLGMLPATLIYVNAGSQVVSVESTSDLLSWRILLAFAALAALPFVAKAGRRLWERGTSRRQGPEPAPPGP</sequence>
<feature type="transmembrane region" description="Helical" evidence="6">
    <location>
        <begin position="203"/>
        <end position="222"/>
    </location>
</feature>
<keyword evidence="5 6" id="KW-0472">Membrane</keyword>
<evidence type="ECO:0000256" key="6">
    <source>
        <dbReference type="RuleBase" id="RU366058"/>
    </source>
</evidence>
<keyword evidence="3 6" id="KW-0812">Transmembrane</keyword>
<comment type="caution">
    <text evidence="8">The sequence shown here is derived from an EMBL/GenBank/DDBJ whole genome shotgun (WGS) entry which is preliminary data.</text>
</comment>
<dbReference type="PANTHER" id="PTHR12677:SF59">
    <property type="entry name" value="GOLGI APPARATUS MEMBRANE PROTEIN TVP38-RELATED"/>
    <property type="match status" value="1"/>
</dbReference>
<dbReference type="RefSeq" id="WP_377030087.1">
    <property type="nucleotide sequence ID" value="NZ_JBHOMY010000038.1"/>
</dbReference>
<keyword evidence="9" id="KW-1185">Reference proteome</keyword>
<keyword evidence="2 6" id="KW-1003">Cell membrane</keyword>
<keyword evidence="4 6" id="KW-1133">Transmembrane helix</keyword>
<evidence type="ECO:0000256" key="5">
    <source>
        <dbReference type="ARBA" id="ARBA00023136"/>
    </source>
</evidence>
<reference evidence="8 9" key="1">
    <citation type="submission" date="2024-09" db="EMBL/GenBank/DDBJ databases">
        <title>Nodulacao em especies de Leguminosae Basais da Amazonia e Caracterizacao dos Rizobios e Bacterias Associadas aos Nodulos.</title>
        <authorList>
            <person name="Jambeiro I.C.A."/>
            <person name="Lopes I.S."/>
            <person name="Aguiar E.R.G.R."/>
            <person name="Santos A.F.J."/>
            <person name="Dos Santos J.M.F."/>
            <person name="Gross E."/>
        </authorList>
    </citation>
    <scope>NUCLEOTIDE SEQUENCE [LARGE SCALE GENOMIC DNA]</scope>
    <source>
        <strain evidence="8 9">BRUESC1165</strain>
    </source>
</reference>
<proteinExistence type="inferred from homology"/>
<dbReference type="InterPro" id="IPR032816">
    <property type="entry name" value="VTT_dom"/>
</dbReference>
<evidence type="ECO:0000256" key="3">
    <source>
        <dbReference type="ARBA" id="ARBA00022692"/>
    </source>
</evidence>
<evidence type="ECO:0000313" key="9">
    <source>
        <dbReference type="Proteomes" id="UP001593940"/>
    </source>
</evidence>
<dbReference type="InterPro" id="IPR015414">
    <property type="entry name" value="TMEM64"/>
</dbReference>
<dbReference type="Proteomes" id="UP001593940">
    <property type="component" value="Unassembled WGS sequence"/>
</dbReference>
<feature type="transmembrane region" description="Helical" evidence="6">
    <location>
        <begin position="96"/>
        <end position="117"/>
    </location>
</feature>
<dbReference type="Pfam" id="PF09335">
    <property type="entry name" value="VTT_dom"/>
    <property type="match status" value="1"/>
</dbReference>
<evidence type="ECO:0000259" key="7">
    <source>
        <dbReference type="Pfam" id="PF09335"/>
    </source>
</evidence>
<organism evidence="8 9">
    <name type="scientific">Microvirga arabica</name>
    <dbReference type="NCBI Taxonomy" id="1128671"/>
    <lineage>
        <taxon>Bacteria</taxon>
        <taxon>Pseudomonadati</taxon>
        <taxon>Pseudomonadota</taxon>
        <taxon>Alphaproteobacteria</taxon>
        <taxon>Hyphomicrobiales</taxon>
        <taxon>Methylobacteriaceae</taxon>
        <taxon>Microvirga</taxon>
    </lineage>
</organism>
<evidence type="ECO:0000256" key="4">
    <source>
        <dbReference type="ARBA" id="ARBA00022989"/>
    </source>
</evidence>
<comment type="subcellular location">
    <subcellularLocation>
        <location evidence="1 6">Cell membrane</location>
        <topology evidence="1 6">Multi-pass membrane protein</topology>
    </subcellularLocation>
</comment>
<dbReference type="EMBL" id="JBHOMY010000038">
    <property type="protein sequence ID" value="MFC1457956.1"/>
    <property type="molecule type" value="Genomic_DNA"/>
</dbReference>
<evidence type="ECO:0000256" key="1">
    <source>
        <dbReference type="ARBA" id="ARBA00004651"/>
    </source>
</evidence>
<evidence type="ECO:0000256" key="2">
    <source>
        <dbReference type="ARBA" id="ARBA00022475"/>
    </source>
</evidence>
<protein>
    <recommendedName>
        <fullName evidence="6">TVP38/TMEM64 family membrane protein</fullName>
    </recommendedName>
</protein>
<gene>
    <name evidence="8" type="ORF">ACETIH_14810</name>
</gene>
<comment type="similarity">
    <text evidence="6">Belongs to the TVP38/TMEM64 family.</text>
</comment>
<accession>A0ABV6Y9K5</accession>
<dbReference type="PANTHER" id="PTHR12677">
    <property type="entry name" value="GOLGI APPARATUS MEMBRANE PROTEIN TVP38-RELATED"/>
    <property type="match status" value="1"/>
</dbReference>
<feature type="transmembrane region" description="Helical" evidence="6">
    <location>
        <begin position="12"/>
        <end position="36"/>
    </location>
</feature>
<feature type="transmembrane region" description="Helical" evidence="6">
    <location>
        <begin position="56"/>
        <end position="84"/>
    </location>
</feature>
<feature type="domain" description="VTT" evidence="7">
    <location>
        <begin position="78"/>
        <end position="193"/>
    </location>
</feature>
<evidence type="ECO:0000313" key="8">
    <source>
        <dbReference type="EMBL" id="MFC1457956.1"/>
    </source>
</evidence>
<feature type="transmembrane region" description="Helical" evidence="6">
    <location>
        <begin position="143"/>
        <end position="162"/>
    </location>
</feature>
<feature type="transmembrane region" description="Helical" evidence="6">
    <location>
        <begin position="169"/>
        <end position="188"/>
    </location>
</feature>